<dbReference type="Gene3D" id="3.40.50.150">
    <property type="entry name" value="Vaccinia Virus protein VP39"/>
    <property type="match status" value="1"/>
</dbReference>
<keyword evidence="4 6" id="KW-0808">Transferase</keyword>
<evidence type="ECO:0000256" key="2">
    <source>
        <dbReference type="ARBA" id="ARBA00022552"/>
    </source>
</evidence>
<keyword evidence="5 6" id="KW-0949">S-adenosyl-L-methionine</keyword>
<gene>
    <name evidence="6" type="primary">rsmG</name>
    <name evidence="7" type="ORF">COA71_01400</name>
</gene>
<reference evidence="8" key="1">
    <citation type="submission" date="2017-08" db="EMBL/GenBank/DDBJ databases">
        <title>A dynamic microbial community with high functional redundancy inhabits the cold, oxic subseafloor aquifer.</title>
        <authorList>
            <person name="Tully B.J."/>
            <person name="Wheat C.G."/>
            <person name="Glazer B.T."/>
            <person name="Huber J.A."/>
        </authorList>
    </citation>
    <scope>NUCLEOTIDE SEQUENCE [LARGE SCALE GENOMIC DNA]</scope>
</reference>
<protein>
    <recommendedName>
        <fullName evidence="6">Ribosomal RNA small subunit methyltransferase G</fullName>
        <ecNumber evidence="6">2.1.1.170</ecNumber>
    </recommendedName>
    <alternativeName>
        <fullName evidence="6">16S rRNA 7-methylguanosine methyltransferase</fullName>
        <shortName evidence="6">16S rRNA m7G methyltransferase</shortName>
    </alternativeName>
</protein>
<dbReference type="CDD" id="cd02440">
    <property type="entry name" value="AdoMet_MTases"/>
    <property type="match status" value="1"/>
</dbReference>
<dbReference type="GO" id="GO:0070043">
    <property type="term" value="F:rRNA (guanine-N7-)-methyltransferase activity"/>
    <property type="evidence" value="ECO:0007669"/>
    <property type="project" value="UniProtKB-UniRule"/>
</dbReference>
<organism evidence="7 8">
    <name type="scientific">SAR86 cluster bacterium</name>
    <dbReference type="NCBI Taxonomy" id="2030880"/>
    <lineage>
        <taxon>Bacteria</taxon>
        <taxon>Pseudomonadati</taxon>
        <taxon>Pseudomonadota</taxon>
        <taxon>Gammaproteobacteria</taxon>
        <taxon>SAR86 cluster</taxon>
    </lineage>
</organism>
<evidence type="ECO:0000256" key="3">
    <source>
        <dbReference type="ARBA" id="ARBA00022603"/>
    </source>
</evidence>
<sequence>MEFFSQEQKTLFGRDLANGIKQLNLNIDEKKQKLLLTYLEQLTKWNQAYNLSGIKDPARMLPLHLLDSLSILPFINEKSVLDVGTGAGLPGMPIAICNPDKEISLLDSKGKKTRFLFQVSTQLKLKNVVVIHDRVENYRSGKGFDIVISRAYSSLSQFIAQTRHLLGEKGKLLAMKGHYPQAELDDLPDDFKLLNIHELQIPGEAGARHLLEIIRV</sequence>
<dbReference type="SUPFAM" id="SSF53335">
    <property type="entry name" value="S-adenosyl-L-methionine-dependent methyltransferases"/>
    <property type="match status" value="1"/>
</dbReference>
<dbReference type="InterPro" id="IPR003682">
    <property type="entry name" value="rRNA_ssu_MeTfrase_G"/>
</dbReference>
<comment type="caution">
    <text evidence="7">The sequence shown here is derived from an EMBL/GenBank/DDBJ whole genome shotgun (WGS) entry which is preliminary data.</text>
</comment>
<dbReference type="Pfam" id="PF02527">
    <property type="entry name" value="GidB"/>
    <property type="match status" value="1"/>
</dbReference>
<accession>A0A2A5CJ65</accession>
<dbReference type="GO" id="GO:0005829">
    <property type="term" value="C:cytosol"/>
    <property type="evidence" value="ECO:0007669"/>
    <property type="project" value="TreeGrafter"/>
</dbReference>
<evidence type="ECO:0000313" key="7">
    <source>
        <dbReference type="EMBL" id="PCJ43555.1"/>
    </source>
</evidence>
<proteinExistence type="inferred from homology"/>
<dbReference type="NCBIfam" id="TIGR00138">
    <property type="entry name" value="rsmG_gidB"/>
    <property type="match status" value="1"/>
</dbReference>
<dbReference type="Proteomes" id="UP000228987">
    <property type="component" value="Unassembled WGS sequence"/>
</dbReference>
<dbReference type="InterPro" id="IPR029063">
    <property type="entry name" value="SAM-dependent_MTases_sf"/>
</dbReference>
<comment type="function">
    <text evidence="6">Specifically methylates the N7 position of guanine in position 527 of 16S rRNA.</text>
</comment>
<comment type="similarity">
    <text evidence="6">Belongs to the methyltransferase superfamily. RNA methyltransferase RsmG family.</text>
</comment>
<feature type="binding site" evidence="6">
    <location>
        <position position="150"/>
    </location>
    <ligand>
        <name>S-adenosyl-L-methionine</name>
        <dbReference type="ChEBI" id="CHEBI:59789"/>
    </ligand>
</feature>
<comment type="catalytic activity">
    <reaction evidence="6">
        <text>guanosine(527) in 16S rRNA + S-adenosyl-L-methionine = N(7)-methylguanosine(527) in 16S rRNA + S-adenosyl-L-homocysteine</text>
        <dbReference type="Rhea" id="RHEA:42732"/>
        <dbReference type="Rhea" id="RHEA-COMP:10209"/>
        <dbReference type="Rhea" id="RHEA-COMP:10210"/>
        <dbReference type="ChEBI" id="CHEBI:57856"/>
        <dbReference type="ChEBI" id="CHEBI:59789"/>
        <dbReference type="ChEBI" id="CHEBI:74269"/>
        <dbReference type="ChEBI" id="CHEBI:74480"/>
        <dbReference type="EC" id="2.1.1.170"/>
    </reaction>
</comment>
<evidence type="ECO:0000256" key="5">
    <source>
        <dbReference type="ARBA" id="ARBA00022691"/>
    </source>
</evidence>
<dbReference type="PANTHER" id="PTHR31760:SF0">
    <property type="entry name" value="S-ADENOSYL-L-METHIONINE-DEPENDENT METHYLTRANSFERASES SUPERFAMILY PROTEIN"/>
    <property type="match status" value="1"/>
</dbReference>
<dbReference type="AlphaFoldDB" id="A0A2A5CJ65"/>
<evidence type="ECO:0000256" key="6">
    <source>
        <dbReference type="HAMAP-Rule" id="MF_00074"/>
    </source>
</evidence>
<feature type="binding site" evidence="6">
    <location>
        <begin position="135"/>
        <end position="136"/>
    </location>
    <ligand>
        <name>S-adenosyl-L-methionine</name>
        <dbReference type="ChEBI" id="CHEBI:59789"/>
    </ligand>
</feature>
<dbReference type="EMBL" id="NVWI01000001">
    <property type="protein sequence ID" value="PCJ43555.1"/>
    <property type="molecule type" value="Genomic_DNA"/>
</dbReference>
<keyword evidence="2 6" id="KW-0698">rRNA processing</keyword>
<feature type="binding site" evidence="6">
    <location>
        <position position="89"/>
    </location>
    <ligand>
        <name>S-adenosyl-L-methionine</name>
        <dbReference type="ChEBI" id="CHEBI:59789"/>
    </ligand>
</feature>
<comment type="subcellular location">
    <subcellularLocation>
        <location evidence="6">Cytoplasm</location>
    </subcellularLocation>
</comment>
<dbReference type="PIRSF" id="PIRSF003078">
    <property type="entry name" value="GidB"/>
    <property type="match status" value="1"/>
</dbReference>
<keyword evidence="3 6" id="KW-0489">Methyltransferase</keyword>
<dbReference type="HAMAP" id="MF_00074">
    <property type="entry name" value="16SrRNA_methyltr_G"/>
    <property type="match status" value="1"/>
</dbReference>
<dbReference type="EC" id="2.1.1.170" evidence="6"/>
<name>A0A2A5CJ65_9GAMM</name>
<evidence type="ECO:0000256" key="4">
    <source>
        <dbReference type="ARBA" id="ARBA00022679"/>
    </source>
</evidence>
<dbReference type="PANTHER" id="PTHR31760">
    <property type="entry name" value="S-ADENOSYL-L-METHIONINE-DEPENDENT METHYLTRANSFERASES SUPERFAMILY PROTEIN"/>
    <property type="match status" value="1"/>
</dbReference>
<keyword evidence="1 6" id="KW-0963">Cytoplasm</keyword>
<evidence type="ECO:0000313" key="8">
    <source>
        <dbReference type="Proteomes" id="UP000228987"/>
    </source>
</evidence>
<evidence type="ECO:0000256" key="1">
    <source>
        <dbReference type="ARBA" id="ARBA00022490"/>
    </source>
</evidence>
<comment type="caution">
    <text evidence="6">Lacks conserved residue(s) required for the propagation of feature annotation.</text>
</comment>
<feature type="binding site" evidence="6">
    <location>
        <position position="84"/>
    </location>
    <ligand>
        <name>S-adenosyl-L-methionine</name>
        <dbReference type="ChEBI" id="CHEBI:59789"/>
    </ligand>
</feature>